<evidence type="ECO:0000256" key="11">
    <source>
        <dbReference type="ARBA" id="ARBA00031194"/>
    </source>
</evidence>
<keyword evidence="5" id="KW-0547">Nucleotide-binding</keyword>
<dbReference type="HOGENOM" id="CLU_022696_0_1_1"/>
<evidence type="ECO:0000256" key="8">
    <source>
        <dbReference type="ARBA" id="ARBA00022946"/>
    </source>
</evidence>
<evidence type="ECO:0000259" key="14">
    <source>
        <dbReference type="PROSITE" id="PS51447"/>
    </source>
</evidence>
<dbReference type="PROSITE" id="PS51447">
    <property type="entry name" value="FDX_ACB"/>
    <property type="match status" value="1"/>
</dbReference>
<dbReference type="FunFam" id="3.30.70.380:FF:000002">
    <property type="entry name" value="phenylalanine--tRNA ligase, mitochondrial"/>
    <property type="match status" value="1"/>
</dbReference>
<dbReference type="PANTHER" id="PTHR11538">
    <property type="entry name" value="PHENYLALANYL-TRNA SYNTHETASE"/>
    <property type="match status" value="1"/>
</dbReference>
<dbReference type="PANTHER" id="PTHR11538:SF41">
    <property type="entry name" value="PHENYLALANINE--TRNA LIGASE, MITOCHONDRIAL"/>
    <property type="match status" value="1"/>
</dbReference>
<evidence type="ECO:0000256" key="5">
    <source>
        <dbReference type="ARBA" id="ARBA00022741"/>
    </source>
</evidence>
<keyword evidence="4 15" id="KW-0436">Ligase</keyword>
<dbReference type="GO" id="GO:0005524">
    <property type="term" value="F:ATP binding"/>
    <property type="evidence" value="ECO:0007669"/>
    <property type="project" value="UniProtKB-KW"/>
</dbReference>
<reference evidence="15 16" key="2">
    <citation type="journal article" date="2007" name="BMC Biol.">
        <title>A 100%-complete sequence reveals unusually simple genomic features in the hot-spring red alga Cyanidioschyzon merolae.</title>
        <authorList>
            <person name="Nozaki H."/>
            <person name="Takano H."/>
            <person name="Misumi O."/>
            <person name="Terasawa K."/>
            <person name="Matsuzaki M."/>
            <person name="Maruyama S."/>
            <person name="Nishida K."/>
            <person name="Yagisawa F."/>
            <person name="Yoshida Y."/>
            <person name="Fujiwara T."/>
            <person name="Takio S."/>
            <person name="Tamura K."/>
            <person name="Chung S.J."/>
            <person name="Nakamura S."/>
            <person name="Kuroiwa H."/>
            <person name="Tanaka K."/>
            <person name="Sato N."/>
            <person name="Kuroiwa T."/>
        </authorList>
    </citation>
    <scope>NUCLEOTIDE SEQUENCE [LARGE SCALE GENOMIC DNA]</scope>
    <source>
        <strain evidence="15 16">10D</strain>
    </source>
</reference>
<keyword evidence="8" id="KW-0809">Transit peptide</keyword>
<dbReference type="InterPro" id="IPR036690">
    <property type="entry name" value="Fdx_antiC-bd_sf"/>
</dbReference>
<evidence type="ECO:0000256" key="7">
    <source>
        <dbReference type="ARBA" id="ARBA00022917"/>
    </source>
</evidence>
<feature type="domain" description="FDX-ACB" evidence="14">
    <location>
        <begin position="347"/>
        <end position="454"/>
    </location>
</feature>
<comment type="catalytic activity">
    <reaction evidence="12">
        <text>tRNA(Phe) + L-phenylalanine + ATP = L-phenylalanyl-tRNA(Phe) + AMP + diphosphate + H(+)</text>
        <dbReference type="Rhea" id="RHEA:19413"/>
        <dbReference type="Rhea" id="RHEA-COMP:9668"/>
        <dbReference type="Rhea" id="RHEA-COMP:9699"/>
        <dbReference type="ChEBI" id="CHEBI:15378"/>
        <dbReference type="ChEBI" id="CHEBI:30616"/>
        <dbReference type="ChEBI" id="CHEBI:33019"/>
        <dbReference type="ChEBI" id="CHEBI:58095"/>
        <dbReference type="ChEBI" id="CHEBI:78442"/>
        <dbReference type="ChEBI" id="CHEBI:78531"/>
        <dbReference type="ChEBI" id="CHEBI:456215"/>
        <dbReference type="EC" id="6.1.1.20"/>
    </reaction>
</comment>
<dbReference type="Pfam" id="PF01409">
    <property type="entry name" value="tRNA-synt_2d"/>
    <property type="match status" value="2"/>
</dbReference>
<keyword evidence="6" id="KW-0067">ATP-binding</keyword>
<dbReference type="SUPFAM" id="SSF55681">
    <property type="entry name" value="Class II aaRS and biotin synthetases"/>
    <property type="match status" value="1"/>
</dbReference>
<evidence type="ECO:0000256" key="10">
    <source>
        <dbReference type="ARBA" id="ARBA00023146"/>
    </source>
</evidence>
<dbReference type="GeneID" id="16996315"/>
<dbReference type="OMA" id="PISHYPQ"/>
<proteinExistence type="inferred from homology"/>
<dbReference type="GO" id="GO:0004826">
    <property type="term" value="F:phenylalanine-tRNA ligase activity"/>
    <property type="evidence" value="ECO:0007669"/>
    <property type="project" value="UniProtKB-EC"/>
</dbReference>
<reference evidence="15 16" key="1">
    <citation type="journal article" date="2004" name="Nature">
        <title>Genome sequence of the ultrasmall unicellular red alga Cyanidioschyzon merolae 10D.</title>
        <authorList>
            <person name="Matsuzaki M."/>
            <person name="Misumi O."/>
            <person name="Shin-i T."/>
            <person name="Maruyama S."/>
            <person name="Takahara M."/>
            <person name="Miyagishima S."/>
            <person name="Mori T."/>
            <person name="Nishida K."/>
            <person name="Yagisawa F."/>
            <person name="Nishida K."/>
            <person name="Yoshida Y."/>
            <person name="Nishimura Y."/>
            <person name="Nakao S."/>
            <person name="Kobayashi T."/>
            <person name="Momoyama Y."/>
            <person name="Higashiyama T."/>
            <person name="Minoda A."/>
            <person name="Sano M."/>
            <person name="Nomoto H."/>
            <person name="Oishi K."/>
            <person name="Hayashi H."/>
            <person name="Ohta F."/>
            <person name="Nishizaka S."/>
            <person name="Haga S."/>
            <person name="Miura S."/>
            <person name="Morishita T."/>
            <person name="Kabeya Y."/>
            <person name="Terasawa K."/>
            <person name="Suzuki Y."/>
            <person name="Ishii Y."/>
            <person name="Asakawa S."/>
            <person name="Takano H."/>
            <person name="Ohta N."/>
            <person name="Kuroiwa H."/>
            <person name="Tanaka K."/>
            <person name="Shimizu N."/>
            <person name="Sugano S."/>
            <person name="Sato N."/>
            <person name="Nozaki H."/>
            <person name="Ogasawara N."/>
            <person name="Kohara Y."/>
            <person name="Kuroiwa T."/>
        </authorList>
    </citation>
    <scope>NUCLEOTIDE SEQUENCE [LARGE SCALE GENOMIC DNA]</scope>
    <source>
        <strain evidence="15 16">10D</strain>
    </source>
</reference>
<organism evidence="15 16">
    <name type="scientific">Cyanidioschyzon merolae (strain NIES-3377 / 10D)</name>
    <name type="common">Unicellular red alga</name>
    <dbReference type="NCBI Taxonomy" id="280699"/>
    <lineage>
        <taxon>Eukaryota</taxon>
        <taxon>Rhodophyta</taxon>
        <taxon>Bangiophyceae</taxon>
        <taxon>Cyanidiales</taxon>
        <taxon>Cyanidiaceae</taxon>
        <taxon>Cyanidioschyzon</taxon>
    </lineage>
</organism>
<gene>
    <name evidence="15" type="ORF">CYME_CMQ354C</name>
</gene>
<evidence type="ECO:0000313" key="16">
    <source>
        <dbReference type="Proteomes" id="UP000007014"/>
    </source>
</evidence>
<dbReference type="EC" id="6.1.1.20" evidence="3"/>
<dbReference type="AlphaFoldDB" id="M1V6I4"/>
<evidence type="ECO:0000256" key="12">
    <source>
        <dbReference type="ARBA" id="ARBA00049255"/>
    </source>
</evidence>
<dbReference type="InterPro" id="IPR002319">
    <property type="entry name" value="Phenylalanyl-tRNA_Synthase"/>
</dbReference>
<dbReference type="InterPro" id="IPR045864">
    <property type="entry name" value="aa-tRNA-synth_II/BPL/LPL"/>
</dbReference>
<evidence type="ECO:0000256" key="4">
    <source>
        <dbReference type="ARBA" id="ARBA00022598"/>
    </source>
</evidence>
<dbReference type="Pfam" id="PF03147">
    <property type="entry name" value="FDX-ACB"/>
    <property type="match status" value="1"/>
</dbReference>
<dbReference type="GO" id="GO:0000049">
    <property type="term" value="F:tRNA binding"/>
    <property type="evidence" value="ECO:0007669"/>
    <property type="project" value="InterPro"/>
</dbReference>
<comment type="similarity">
    <text evidence="2">Belongs to the class-II aminoacyl-tRNA synthetase family.</text>
</comment>
<dbReference type="EMBL" id="AP006499">
    <property type="protein sequence ID" value="BAM82210.1"/>
    <property type="molecule type" value="Genomic_DNA"/>
</dbReference>
<dbReference type="InterPro" id="IPR005121">
    <property type="entry name" value="Fdx_antiC-bd"/>
</dbReference>
<accession>M1V6I4</accession>
<keyword evidence="7" id="KW-0648">Protein biosynthesis</keyword>
<dbReference type="eggNOG" id="KOG2783">
    <property type="taxonomic scope" value="Eukaryota"/>
</dbReference>
<dbReference type="NCBIfam" id="TIGR00469">
    <property type="entry name" value="pheS_mito"/>
    <property type="match status" value="1"/>
</dbReference>
<keyword evidence="9" id="KW-0496">Mitochondrion</keyword>
<keyword evidence="10" id="KW-0030">Aminoacyl-tRNA synthetase</keyword>
<dbReference type="Gramene" id="CMQ354CT">
    <property type="protein sequence ID" value="CMQ354CT"/>
    <property type="gene ID" value="CMQ354C"/>
</dbReference>
<evidence type="ECO:0000256" key="6">
    <source>
        <dbReference type="ARBA" id="ARBA00022840"/>
    </source>
</evidence>
<dbReference type="InterPro" id="IPR006195">
    <property type="entry name" value="aa-tRNA-synth_II"/>
</dbReference>
<keyword evidence="16" id="KW-1185">Reference proteome</keyword>
<dbReference type="SUPFAM" id="SSF54991">
    <property type="entry name" value="Anticodon-binding domain of PheRS"/>
    <property type="match status" value="1"/>
</dbReference>
<evidence type="ECO:0000256" key="3">
    <source>
        <dbReference type="ARBA" id="ARBA00012814"/>
    </source>
</evidence>
<name>M1V6I4_CYAM1</name>
<dbReference type="GO" id="GO:0005759">
    <property type="term" value="C:mitochondrial matrix"/>
    <property type="evidence" value="ECO:0007669"/>
    <property type="project" value="UniProtKB-SubCell"/>
</dbReference>
<sequence>MVENWGIGFIVAQRWRTVPAQRLWLPAVNSTHGTLARHLSRGRGARALRAQSTITKSNIPPHILEKAKATPSEKLHNRVHHPLCTLRKIIEAYFENELGAKQGRPPVQFAKFHDLPPIVSTRACFDELLVAPDHPSRRPTDTYYLDEATVLRAHTTAHDTELLRQGYRAFLVTGDVYRRDSIDKKHYPIFHQMDGVRVFADAPSEAWVLEDLKETLYGLAQYLFRWPKNSEADKSPRTSALSDADAAPIPVRWVDAEFPFTRHSLELEVLWQGDWLEVLGCGVIQPDVLRAGDVDPAKHSGWAFGLGLERLAMVLFDVPDIRLFWSSDKRFIKQFQDGVITQFQPYSKYPPVYKDVSMWVKDQPEASDGNGSTSGRLFHENDLCELVRNLAGDLVEDISRVDEFVHPKTKRRSICYRITYRSPDRSLTDEEINRIQNQVRECIRLEMSDVAELR</sequence>
<dbReference type="STRING" id="280699.M1V6I4"/>
<dbReference type="PROSITE" id="PS50862">
    <property type="entry name" value="AA_TRNA_LIGASE_II"/>
    <property type="match status" value="1"/>
</dbReference>
<feature type="domain" description="Aminoacyl-transfer RNA synthetases class-II family profile" evidence="13">
    <location>
        <begin position="174"/>
        <end position="345"/>
    </location>
</feature>
<evidence type="ECO:0000313" key="15">
    <source>
        <dbReference type="EMBL" id="BAM82210.1"/>
    </source>
</evidence>
<evidence type="ECO:0000256" key="9">
    <source>
        <dbReference type="ARBA" id="ARBA00023128"/>
    </source>
</evidence>
<comment type="subcellular location">
    <subcellularLocation>
        <location evidence="1">Mitochondrion matrix</location>
    </subcellularLocation>
</comment>
<dbReference type="OrthoDB" id="4457at2759"/>
<dbReference type="RefSeq" id="XP_005538246.1">
    <property type="nucleotide sequence ID" value="XM_005538189.1"/>
</dbReference>
<evidence type="ECO:0000256" key="2">
    <source>
        <dbReference type="ARBA" id="ARBA00008226"/>
    </source>
</evidence>
<dbReference type="GO" id="GO:0006432">
    <property type="term" value="P:phenylalanyl-tRNA aminoacylation"/>
    <property type="evidence" value="ECO:0007669"/>
    <property type="project" value="InterPro"/>
</dbReference>
<dbReference type="Gene3D" id="3.30.70.380">
    <property type="entry name" value="Ferrodoxin-fold anticodon-binding domain"/>
    <property type="match status" value="1"/>
</dbReference>
<evidence type="ECO:0000259" key="13">
    <source>
        <dbReference type="PROSITE" id="PS50862"/>
    </source>
</evidence>
<dbReference type="KEGG" id="cme:CYME_CMQ354C"/>
<dbReference type="InterPro" id="IPR004530">
    <property type="entry name" value="Phe-tRNA-synth_IIc_mito"/>
</dbReference>
<protein>
    <recommendedName>
        <fullName evidence="3">phenylalanine--tRNA ligase</fullName>
        <ecNumber evidence="3">6.1.1.20</ecNumber>
    </recommendedName>
    <alternativeName>
        <fullName evidence="11">Phenylalanyl-tRNA synthetase</fullName>
    </alternativeName>
</protein>
<dbReference type="SMART" id="SM00896">
    <property type="entry name" value="FDX-ACB"/>
    <property type="match status" value="1"/>
</dbReference>
<evidence type="ECO:0000256" key="1">
    <source>
        <dbReference type="ARBA" id="ARBA00004305"/>
    </source>
</evidence>
<dbReference type="Proteomes" id="UP000007014">
    <property type="component" value="Chromosome 17"/>
</dbReference>
<dbReference type="Gene3D" id="3.30.930.10">
    <property type="entry name" value="Bira Bifunctional Protein, Domain 2"/>
    <property type="match status" value="2"/>
</dbReference>